<reference evidence="1" key="1">
    <citation type="submission" date="2014-11" db="EMBL/GenBank/DDBJ databases">
        <authorList>
            <person name="Amaro Gonzalez C."/>
        </authorList>
    </citation>
    <scope>NUCLEOTIDE SEQUENCE</scope>
</reference>
<protein>
    <submittedName>
        <fullName evidence="1">Uncharacterized protein</fullName>
    </submittedName>
</protein>
<name>A0A0E9VN47_ANGAN</name>
<organism evidence="1">
    <name type="scientific">Anguilla anguilla</name>
    <name type="common">European freshwater eel</name>
    <name type="synonym">Muraena anguilla</name>
    <dbReference type="NCBI Taxonomy" id="7936"/>
    <lineage>
        <taxon>Eukaryota</taxon>
        <taxon>Metazoa</taxon>
        <taxon>Chordata</taxon>
        <taxon>Craniata</taxon>
        <taxon>Vertebrata</taxon>
        <taxon>Euteleostomi</taxon>
        <taxon>Actinopterygii</taxon>
        <taxon>Neopterygii</taxon>
        <taxon>Teleostei</taxon>
        <taxon>Anguilliformes</taxon>
        <taxon>Anguillidae</taxon>
        <taxon>Anguilla</taxon>
    </lineage>
</organism>
<reference evidence="1" key="2">
    <citation type="journal article" date="2015" name="Fish Shellfish Immunol.">
        <title>Early steps in the European eel (Anguilla anguilla)-Vibrio vulnificus interaction in the gills: Role of the RtxA13 toxin.</title>
        <authorList>
            <person name="Callol A."/>
            <person name="Pajuelo D."/>
            <person name="Ebbesson L."/>
            <person name="Teles M."/>
            <person name="MacKenzie S."/>
            <person name="Amaro C."/>
        </authorList>
    </citation>
    <scope>NUCLEOTIDE SEQUENCE</scope>
</reference>
<dbReference type="AlphaFoldDB" id="A0A0E9VN47"/>
<evidence type="ECO:0000313" key="1">
    <source>
        <dbReference type="EMBL" id="JAH79436.1"/>
    </source>
</evidence>
<dbReference type="EMBL" id="GBXM01029141">
    <property type="protein sequence ID" value="JAH79436.1"/>
    <property type="molecule type" value="Transcribed_RNA"/>
</dbReference>
<proteinExistence type="predicted"/>
<sequence length="37" mass="4431">MQTQERHKVTLRYGHVPLIHLRQVQYLQQSASIRVCI</sequence>
<accession>A0A0E9VN47</accession>